<evidence type="ECO:0000256" key="1">
    <source>
        <dbReference type="ARBA" id="ARBA00006926"/>
    </source>
</evidence>
<dbReference type="Proteomes" id="UP000007509">
    <property type="component" value="Unassembled WGS sequence"/>
</dbReference>
<evidence type="ECO:0000313" key="9">
    <source>
        <dbReference type="Proteomes" id="UP000007509"/>
    </source>
</evidence>
<dbReference type="CDD" id="cd00340">
    <property type="entry name" value="GSH_Peroxidase"/>
    <property type="match status" value="1"/>
</dbReference>
<dbReference type="PANTHER" id="PTHR11592:SF78">
    <property type="entry name" value="GLUTATHIONE PEROXIDASE"/>
    <property type="match status" value="1"/>
</dbReference>
<evidence type="ECO:0000256" key="5">
    <source>
        <dbReference type="RuleBase" id="RU000499"/>
    </source>
</evidence>
<dbReference type="InterPro" id="IPR036249">
    <property type="entry name" value="Thioredoxin-like_sf"/>
</dbReference>
<dbReference type="Pfam" id="PF00255">
    <property type="entry name" value="GSHPx"/>
    <property type="match status" value="1"/>
</dbReference>
<dbReference type="Gene3D" id="3.40.30.10">
    <property type="entry name" value="Glutaredoxin"/>
    <property type="match status" value="1"/>
</dbReference>
<evidence type="ECO:0000256" key="2">
    <source>
        <dbReference type="ARBA" id="ARBA00022559"/>
    </source>
</evidence>
<reference evidence="8 9" key="1">
    <citation type="journal article" date="2012" name="J. Bacteriol.">
        <title>Twenty-one genome sequences from Pseudomonas species and 19 genome sequences from diverse bacteria isolated from the rhizosphere and endosphere of Populus deltoides.</title>
        <authorList>
            <person name="Brown S.D."/>
            <person name="Utturkar S.M."/>
            <person name="Klingeman D.M."/>
            <person name="Johnson C.M."/>
            <person name="Martin S.L."/>
            <person name="Land M.L."/>
            <person name="Lu T.Y."/>
            <person name="Schadt C.W."/>
            <person name="Doktycz M.J."/>
            <person name="Pelletier D.A."/>
        </authorList>
    </citation>
    <scope>NUCLEOTIDE SEQUENCE [LARGE SCALE GENOMIC DNA]</scope>
    <source>
        <strain evidence="8 9">CF314</strain>
    </source>
</reference>
<feature type="signal peptide" evidence="6">
    <location>
        <begin position="1"/>
        <end position="39"/>
    </location>
</feature>
<dbReference type="GO" id="GO:0004601">
    <property type="term" value="F:peroxidase activity"/>
    <property type="evidence" value="ECO:0007669"/>
    <property type="project" value="UniProtKB-KW"/>
</dbReference>
<evidence type="ECO:0000256" key="6">
    <source>
        <dbReference type="SAM" id="SignalP"/>
    </source>
</evidence>
<evidence type="ECO:0000256" key="4">
    <source>
        <dbReference type="PIRSR" id="PIRSR000303-1"/>
    </source>
</evidence>
<dbReference type="GO" id="GO:0006979">
    <property type="term" value="P:response to oxidative stress"/>
    <property type="evidence" value="ECO:0007669"/>
    <property type="project" value="InterPro"/>
</dbReference>
<dbReference type="InterPro" id="IPR013766">
    <property type="entry name" value="Thioredoxin_domain"/>
</dbReference>
<organism evidence="8 9">
    <name type="scientific">Chryseobacterium populi</name>
    <dbReference type="NCBI Taxonomy" id="1144316"/>
    <lineage>
        <taxon>Bacteria</taxon>
        <taxon>Pseudomonadati</taxon>
        <taxon>Bacteroidota</taxon>
        <taxon>Flavobacteriia</taxon>
        <taxon>Flavobacteriales</taxon>
        <taxon>Weeksellaceae</taxon>
        <taxon>Chryseobacterium group</taxon>
        <taxon>Chryseobacterium</taxon>
    </lineage>
</organism>
<dbReference type="AlphaFoldDB" id="J3CAC6"/>
<comment type="caution">
    <text evidence="8">The sequence shown here is derived from an EMBL/GenBank/DDBJ whole genome shotgun (WGS) entry which is preliminary data.</text>
</comment>
<dbReference type="PANTHER" id="PTHR11592">
    <property type="entry name" value="GLUTATHIONE PEROXIDASE"/>
    <property type="match status" value="1"/>
</dbReference>
<dbReference type="PATRIC" id="fig|1144316.3.peg.4150"/>
<accession>J3CAC6</accession>
<dbReference type="PROSITE" id="PS51355">
    <property type="entry name" value="GLUTATHIONE_PEROXID_3"/>
    <property type="match status" value="1"/>
</dbReference>
<dbReference type="SUPFAM" id="SSF52833">
    <property type="entry name" value="Thioredoxin-like"/>
    <property type="match status" value="1"/>
</dbReference>
<protein>
    <recommendedName>
        <fullName evidence="5">Glutathione peroxidase</fullName>
    </recommendedName>
</protein>
<gene>
    <name evidence="8" type="ORF">PMI13_04149</name>
</gene>
<keyword evidence="2 5" id="KW-0575">Peroxidase</keyword>
<dbReference type="EMBL" id="AKJY01000118">
    <property type="protein sequence ID" value="EJL67481.1"/>
    <property type="molecule type" value="Genomic_DNA"/>
</dbReference>
<keyword evidence="9" id="KW-1185">Reference proteome</keyword>
<dbReference type="InterPro" id="IPR029759">
    <property type="entry name" value="GPX_AS"/>
</dbReference>
<evidence type="ECO:0000313" key="8">
    <source>
        <dbReference type="EMBL" id="EJL67481.1"/>
    </source>
</evidence>
<name>J3CAC6_9FLAO</name>
<sequence>MHLNFNCRNNRGNPANKIVLMKKFFLLLLSLIAFFNSCAQKKSELSKAKTKELMGKTIYDFKVESLDGKEIDFADFKGKKILIVNTASECGFTPQYADLEKVYEEYKDKLVVVGFPANNFGGQEPGTNTEIGAFCQKNYGVTFPLAAKVSVKGDDTAPIFKYLTEKELNGVKNTTILWNFTKFLIDENGKLVDTFVSTTKPTDEAITKYLK</sequence>
<dbReference type="FunFam" id="3.40.30.10:FF:000010">
    <property type="entry name" value="Glutathione peroxidase"/>
    <property type="match status" value="1"/>
</dbReference>
<keyword evidence="3 5" id="KW-0560">Oxidoreductase</keyword>
<dbReference type="InterPro" id="IPR000889">
    <property type="entry name" value="Glutathione_peroxidase"/>
</dbReference>
<dbReference type="PRINTS" id="PR01011">
    <property type="entry name" value="GLUTPROXDASE"/>
</dbReference>
<comment type="similarity">
    <text evidence="1 5">Belongs to the glutathione peroxidase family.</text>
</comment>
<proteinExistence type="inferred from homology"/>
<evidence type="ECO:0000256" key="3">
    <source>
        <dbReference type="ARBA" id="ARBA00023002"/>
    </source>
</evidence>
<evidence type="ECO:0000259" key="7">
    <source>
        <dbReference type="PROSITE" id="PS51352"/>
    </source>
</evidence>
<dbReference type="PROSITE" id="PS51352">
    <property type="entry name" value="THIOREDOXIN_2"/>
    <property type="match status" value="1"/>
</dbReference>
<dbReference type="PIRSF" id="PIRSF000303">
    <property type="entry name" value="Glutathion_perox"/>
    <property type="match status" value="1"/>
</dbReference>
<dbReference type="PROSITE" id="PS00460">
    <property type="entry name" value="GLUTATHIONE_PEROXID_1"/>
    <property type="match status" value="1"/>
</dbReference>
<feature type="chain" id="PRO_5003762753" description="Glutathione peroxidase" evidence="6">
    <location>
        <begin position="40"/>
        <end position="211"/>
    </location>
</feature>
<feature type="active site" evidence="4">
    <location>
        <position position="90"/>
    </location>
</feature>
<feature type="domain" description="Thioredoxin" evidence="7">
    <location>
        <begin position="52"/>
        <end position="211"/>
    </location>
</feature>
<keyword evidence="6" id="KW-0732">Signal</keyword>